<dbReference type="SUPFAM" id="SSF54768">
    <property type="entry name" value="dsRNA-binding domain-like"/>
    <property type="match status" value="1"/>
</dbReference>
<dbReference type="CDD" id="cd19867">
    <property type="entry name" value="DSRM_DGCR8_rpt1"/>
    <property type="match status" value="1"/>
</dbReference>
<dbReference type="GO" id="GO:0031053">
    <property type="term" value="P:primary miRNA processing"/>
    <property type="evidence" value="ECO:0007669"/>
    <property type="project" value="InterPro"/>
</dbReference>
<dbReference type="InterPro" id="IPR001202">
    <property type="entry name" value="WW_dom"/>
</dbReference>
<feature type="compositionally biased region" description="Polar residues" evidence="2">
    <location>
        <begin position="8"/>
        <end position="20"/>
    </location>
</feature>
<dbReference type="GeneID" id="111137280"/>
<feature type="domain" description="WW" evidence="3">
    <location>
        <begin position="320"/>
        <end position="353"/>
    </location>
</feature>
<evidence type="ECO:0000313" key="5">
    <source>
        <dbReference type="Proteomes" id="UP000694844"/>
    </source>
</evidence>
<dbReference type="GO" id="GO:0070878">
    <property type="term" value="F:primary miRNA binding"/>
    <property type="evidence" value="ECO:0007669"/>
    <property type="project" value="TreeGrafter"/>
</dbReference>
<dbReference type="GO" id="GO:0003725">
    <property type="term" value="F:double-stranded RNA binding"/>
    <property type="evidence" value="ECO:0007669"/>
    <property type="project" value="TreeGrafter"/>
</dbReference>
<organism evidence="5 7">
    <name type="scientific">Crassostrea virginica</name>
    <name type="common">Eastern oyster</name>
    <dbReference type="NCBI Taxonomy" id="6565"/>
    <lineage>
        <taxon>Eukaryota</taxon>
        <taxon>Metazoa</taxon>
        <taxon>Spiralia</taxon>
        <taxon>Lophotrochozoa</taxon>
        <taxon>Mollusca</taxon>
        <taxon>Bivalvia</taxon>
        <taxon>Autobranchia</taxon>
        <taxon>Pteriomorphia</taxon>
        <taxon>Ostreida</taxon>
        <taxon>Ostreoidea</taxon>
        <taxon>Ostreidae</taxon>
        <taxon>Crassostrea</taxon>
    </lineage>
</organism>
<feature type="compositionally biased region" description="Acidic residues" evidence="2">
    <location>
        <begin position="43"/>
        <end position="65"/>
    </location>
</feature>
<dbReference type="InterPro" id="IPR014720">
    <property type="entry name" value="dsRBD_dom"/>
</dbReference>
<evidence type="ECO:0000313" key="7">
    <source>
        <dbReference type="RefSeq" id="XP_022344387.1"/>
    </source>
</evidence>
<feature type="compositionally biased region" description="Acidic residues" evidence="2">
    <location>
        <begin position="250"/>
        <end position="275"/>
    </location>
</feature>
<evidence type="ECO:0000259" key="4">
    <source>
        <dbReference type="PROSITE" id="PS50137"/>
    </source>
</evidence>
<feature type="domain" description="DRBM" evidence="4">
    <location>
        <begin position="521"/>
        <end position="588"/>
    </location>
</feature>
<dbReference type="Gene3D" id="3.30.160.590">
    <property type="match status" value="1"/>
</dbReference>
<dbReference type="InterPro" id="IPR040375">
    <property type="entry name" value="DGCR8"/>
</dbReference>
<dbReference type="PROSITE" id="PS50020">
    <property type="entry name" value="WW_DOMAIN_2"/>
    <property type="match status" value="1"/>
</dbReference>
<feature type="compositionally biased region" description="Low complexity" evidence="2">
    <location>
        <begin position="103"/>
        <end position="116"/>
    </location>
</feature>
<dbReference type="Proteomes" id="UP000694844">
    <property type="component" value="Chromosome 5"/>
</dbReference>
<dbReference type="PANTHER" id="PTHR13482:SF3">
    <property type="entry name" value="MICROPROCESSOR COMPLEX SUBUNIT DGCR8"/>
    <property type="match status" value="1"/>
</dbReference>
<dbReference type="GO" id="GO:0070877">
    <property type="term" value="C:microprocessor complex"/>
    <property type="evidence" value="ECO:0007669"/>
    <property type="project" value="InterPro"/>
</dbReference>
<evidence type="ECO:0000256" key="2">
    <source>
        <dbReference type="SAM" id="MobiDB-lite"/>
    </source>
</evidence>
<gene>
    <name evidence="6 7" type="primary">LOC111137280</name>
</gene>
<dbReference type="OrthoDB" id="112668at2759"/>
<evidence type="ECO:0000256" key="1">
    <source>
        <dbReference type="PROSITE-ProRule" id="PRU00266"/>
    </source>
</evidence>
<dbReference type="Gene3D" id="3.30.160.20">
    <property type="match status" value="2"/>
</dbReference>
<dbReference type="FunFam" id="2.20.70.10:FF:000018">
    <property type="entry name" value="DGCR8 microprocessor complex subunit"/>
    <property type="match status" value="1"/>
</dbReference>
<feature type="compositionally biased region" description="Polar residues" evidence="2">
    <location>
        <begin position="234"/>
        <end position="243"/>
    </location>
</feature>
<name>A0A8B8EWT3_CRAVI</name>
<dbReference type="RefSeq" id="XP_022344387.1">
    <property type="nucleotide sequence ID" value="XM_022488679.1"/>
</dbReference>
<feature type="compositionally biased region" description="Polar residues" evidence="2">
    <location>
        <begin position="391"/>
        <end position="402"/>
    </location>
</feature>
<feature type="region of interest" description="Disordered" evidence="2">
    <location>
        <begin position="173"/>
        <end position="275"/>
    </location>
</feature>
<evidence type="ECO:0000259" key="3">
    <source>
        <dbReference type="PROSITE" id="PS50020"/>
    </source>
</evidence>
<feature type="compositionally biased region" description="Acidic residues" evidence="2">
    <location>
        <begin position="182"/>
        <end position="192"/>
    </location>
</feature>
<reference evidence="6 7" key="1">
    <citation type="submission" date="2025-04" db="UniProtKB">
        <authorList>
            <consortium name="RefSeq"/>
        </authorList>
    </citation>
    <scope>IDENTIFICATION</scope>
    <source>
        <tissue evidence="6 7">Whole sample</tissue>
    </source>
</reference>
<accession>A0A8B8EWT3</accession>
<dbReference type="Gene3D" id="2.20.70.10">
    <property type="match status" value="1"/>
</dbReference>
<dbReference type="PROSITE" id="PS50137">
    <property type="entry name" value="DS_RBD"/>
    <property type="match status" value="1"/>
</dbReference>
<keyword evidence="1" id="KW-0694">RNA-binding</keyword>
<dbReference type="SMART" id="SM00358">
    <property type="entry name" value="DSRM"/>
    <property type="match status" value="2"/>
</dbReference>
<dbReference type="RefSeq" id="XP_022344386.1">
    <property type="nucleotide sequence ID" value="XM_022488678.1"/>
</dbReference>
<dbReference type="AlphaFoldDB" id="A0A8B8EWT3"/>
<protein>
    <submittedName>
        <fullName evidence="6 7">Microprocessor complex subunit DGCR8-like</fullName>
    </submittedName>
</protein>
<keyword evidence="5" id="KW-1185">Reference proteome</keyword>
<feature type="compositionally biased region" description="Basic and acidic residues" evidence="2">
    <location>
        <begin position="203"/>
        <end position="212"/>
    </location>
</feature>
<feature type="region of interest" description="Disordered" evidence="2">
    <location>
        <begin position="93"/>
        <end position="161"/>
    </location>
</feature>
<dbReference type="FunFam" id="3.30.160.590:FF:000001">
    <property type="entry name" value="microprocessor complex subunit DGCR8"/>
    <property type="match status" value="1"/>
</dbReference>
<proteinExistence type="predicted"/>
<dbReference type="FunFam" id="3.30.160.20:FF:000021">
    <property type="entry name" value="Microprocessor complex subunit DGCR8"/>
    <property type="match status" value="1"/>
</dbReference>
<evidence type="ECO:0000313" key="6">
    <source>
        <dbReference type="RefSeq" id="XP_022344386.1"/>
    </source>
</evidence>
<dbReference type="GO" id="GO:0020037">
    <property type="term" value="F:heme binding"/>
    <property type="evidence" value="ECO:0007669"/>
    <property type="project" value="InterPro"/>
</dbReference>
<dbReference type="GO" id="GO:0042802">
    <property type="term" value="F:identical protein binding"/>
    <property type="evidence" value="ECO:0007669"/>
    <property type="project" value="InterPro"/>
</dbReference>
<dbReference type="CDD" id="cd19868">
    <property type="entry name" value="DSRM_DGCR8_rpt2"/>
    <property type="match status" value="1"/>
</dbReference>
<sequence length="781" mass="87915">MEELFNNEPPTSTRTSNPQSDRLDFDNDDGGINAADQSFELSDAQDSESEDLEEGEIQSEADTNEDDLKFVSEVEGKTESDLTKKPHIPNFNIAKCKQSNENDSSASSILMDSSTDQFKTESSDVAPDSFNKSDKSDMESSDGEIYSASEDNQVSDDRDQSVDLYDMVFDFKSEKDQSTADSLDDTLTEDFSENVGKKRKHADKGNEGKGQNDEGCPAAKKLKPEQLAVDDTSSDAGNLTENGLTHEFDVIDETNEEGGDNFDQDTGEYDSDEDDLDDNEIYAWLEEGVNKKSVKLDDGEEGPSQREKLVLQEKGSDPFDMLPEGWVLVTHNSGMPVYLHKQSRVVTFSKPYFIGPGSVRKHNIPVSAIPCLYYRREKEREAKEKAEKDTSGSSSTGCNGETSSKDGTVENESSKPASDPLQPTLASLPVKIEYAEEREKENSLEPEELRKYCESLFEFRKITVNKFKTWKDRRRHLNNVKKQSRPALPSNTKLITCKVPTDKGDHKPRKKEFVLNPTGKSYVCILHEYAQHTLRVQPRYVFKELENAQNPYSATIIINEIEYGTGFAGSKRAAKMEAAKATLSILIPEMSKLIEKQVEEEEDLSFFDDIKIEDPRVYELCNKSGQPSPFQILLECLKRNYGLGDTQCKIDVKTLKHQKSEYTLSVGKHSVTVVCKNKREGKQSAAQAMLKQLHPHIYSLGALLRLYGRSSWKSVKEKKKEEHAITGLQSQVRSKRPNEPLLQKLKEEMMKIQMQRESVKTKGKFRVDTKALSGPVTCIDL</sequence>
<feature type="region of interest" description="Disordered" evidence="2">
    <location>
        <begin position="382"/>
        <end position="426"/>
    </location>
</feature>
<feature type="region of interest" description="Disordered" evidence="2">
    <location>
        <begin position="1"/>
        <end position="68"/>
    </location>
</feature>
<dbReference type="PANTHER" id="PTHR13482">
    <property type="entry name" value="MICRORNA PROCESSOR COMPLEX SUBUNIT DGCR8"/>
    <property type="match status" value="1"/>
</dbReference>
<dbReference type="KEGG" id="cvn:111137280"/>
<dbReference type="Pfam" id="PF00035">
    <property type="entry name" value="dsrm"/>
    <property type="match status" value="1"/>
</dbReference>